<keyword evidence="8" id="KW-0282">Flagellum</keyword>
<feature type="transmembrane region" description="Helical" evidence="7">
    <location>
        <begin position="96"/>
        <end position="116"/>
    </location>
</feature>
<dbReference type="Gene3D" id="3.40.30.60">
    <property type="entry name" value="FHIPEP family, domain 1"/>
    <property type="match status" value="1"/>
</dbReference>
<feature type="transmembrane region" description="Helical" evidence="7">
    <location>
        <begin position="223"/>
        <end position="244"/>
    </location>
</feature>
<keyword evidence="7" id="KW-1005">Bacterial flagellum biogenesis</keyword>
<dbReference type="InterPro" id="IPR006301">
    <property type="entry name" value="FlhA"/>
</dbReference>
<keyword evidence="3 7" id="KW-1003">Cell membrane</keyword>
<feature type="transmembrane region" description="Helical" evidence="7">
    <location>
        <begin position="264"/>
        <end position="285"/>
    </location>
</feature>
<feature type="non-terminal residue" evidence="8">
    <location>
        <position position="1"/>
    </location>
</feature>
<dbReference type="InterPro" id="IPR001712">
    <property type="entry name" value="T3SS_FHIPEP"/>
</dbReference>
<proteinExistence type="inferred from homology"/>
<keyword evidence="6 7" id="KW-0472">Membrane</keyword>
<evidence type="ECO:0000313" key="8">
    <source>
        <dbReference type="EMBL" id="NNF06043.1"/>
    </source>
</evidence>
<gene>
    <name evidence="7 8" type="primary">flhA</name>
    <name evidence="8" type="ORF">HKN21_04730</name>
</gene>
<comment type="caution">
    <text evidence="8">The sequence shown here is derived from an EMBL/GenBank/DDBJ whole genome shotgun (WGS) entry which is preliminary data.</text>
</comment>
<keyword evidence="8" id="KW-0969">Cilium</keyword>
<evidence type="ECO:0000256" key="4">
    <source>
        <dbReference type="ARBA" id="ARBA00022692"/>
    </source>
</evidence>
<dbReference type="Gene3D" id="3.40.50.12790">
    <property type="entry name" value="FHIPEP family, domain 4"/>
    <property type="match status" value="1"/>
</dbReference>
<protein>
    <recommendedName>
        <fullName evidence="7">Flagellar biosynthesis protein FlhA</fullName>
    </recommendedName>
</protein>
<comment type="similarity">
    <text evidence="2 7">Belongs to the FHIPEP (flagella/HR/invasion proteins export pore) family.</text>
</comment>
<feature type="transmembrane region" description="Helical" evidence="7">
    <location>
        <begin position="306"/>
        <end position="339"/>
    </location>
</feature>
<keyword evidence="5 7" id="KW-1133">Transmembrane helix</keyword>
<evidence type="ECO:0000256" key="2">
    <source>
        <dbReference type="ARBA" id="ARBA00008835"/>
    </source>
</evidence>
<dbReference type="Proteomes" id="UP000547674">
    <property type="component" value="Unassembled WGS sequence"/>
</dbReference>
<dbReference type="GO" id="GO:0005886">
    <property type="term" value="C:plasma membrane"/>
    <property type="evidence" value="ECO:0007669"/>
    <property type="project" value="UniProtKB-SubCell"/>
</dbReference>
<dbReference type="EMBL" id="JABDJR010000174">
    <property type="protein sequence ID" value="NNF06043.1"/>
    <property type="molecule type" value="Genomic_DNA"/>
</dbReference>
<keyword evidence="7" id="KW-1006">Bacterial flagellum protein export</keyword>
<dbReference type="NCBIfam" id="TIGR01398">
    <property type="entry name" value="FlhA"/>
    <property type="match status" value="1"/>
</dbReference>
<feature type="transmembrane region" description="Helical" evidence="7">
    <location>
        <begin position="65"/>
        <end position="84"/>
    </location>
</feature>
<keyword evidence="8" id="KW-0966">Cell projection</keyword>
<organism evidence="8 9">
    <name type="scientific">Eiseniibacteriota bacterium</name>
    <dbReference type="NCBI Taxonomy" id="2212470"/>
    <lineage>
        <taxon>Bacteria</taxon>
        <taxon>Candidatus Eiseniibacteriota</taxon>
    </lineage>
</organism>
<sequence length="710" mass="75480">IPTTPAKNGHEEAPSTQQGLKAGGASVVKNIGNRIGSSAETALAVGVVVIISLLIIPLPPYILDVFLALSLALSVVILLVVLSVRDPIEFNIFPSMLLLITLFRLGLNVSSTRLILSSGSAGQVITAFGDFVVGGNLVVGLVIFLILVVINFVVITKGAGRIAEVAARFTLDAMPGRQMSIDADLGAGIIDETEAKERREEISNAADFYGSMDGAAKFVRGDAVAGIIITAINLVGGFIIGMTQRDMSAMGALTTYSSLTVGDGLVTQIPALVVSTASGMLVTFGSSKTAVASSLGTQLTRNPNSLWTVSGILALFAIIPGLPPLPFLLMAAGAASLAYHVTQRKPEAPVEGEKPKDSVSPTQMPQVQELVTVDPLELEIGYGLVPLVDDKQSGDLLQRVGILRKQLAMELGIMVPPIRIRDNMQLAAESYSVKVRGIRVGGGELLMRRMLALNTDNLKPIDGMATVDPSFGIPGYWINPDQRIQAESFGYTVVDPATVLTTHIMEMIRQHAADLLGRQNVQELLDGLKESHPSLVEDVVPNKVSLGVLHRVLQRLIREGIPIRDLVSILESVTDASEQTSDPELLTEHVRRSLSMAIAQMLGDANGVVRAIAVGPKLEVALMQTFSPGQGETGLEPNSLARALEALSAILGGHRHDGPPIPIITPPSLRIGIRRLIEPSFPRQPVVSLAELPPQTPVETISLWEIPNES</sequence>
<evidence type="ECO:0000256" key="7">
    <source>
        <dbReference type="RuleBase" id="RU364093"/>
    </source>
</evidence>
<feature type="transmembrane region" description="Helical" evidence="7">
    <location>
        <begin position="41"/>
        <end position="59"/>
    </location>
</feature>
<dbReference type="Pfam" id="PF00771">
    <property type="entry name" value="FHIPEP"/>
    <property type="match status" value="1"/>
</dbReference>
<dbReference type="GO" id="GO:0044780">
    <property type="term" value="P:bacterial-type flagellum assembly"/>
    <property type="evidence" value="ECO:0007669"/>
    <property type="project" value="InterPro"/>
</dbReference>
<keyword evidence="7" id="KW-0653">Protein transport</keyword>
<dbReference type="Gene3D" id="1.10.8.540">
    <property type="entry name" value="FHIPEP family, domain 3"/>
    <property type="match status" value="1"/>
</dbReference>
<comment type="subcellular location">
    <subcellularLocation>
        <location evidence="1 7">Cell membrane</location>
        <topology evidence="1 7">Multi-pass membrane protein</topology>
    </subcellularLocation>
</comment>
<dbReference type="InterPro" id="IPR042194">
    <property type="entry name" value="FHIPEP_1"/>
</dbReference>
<dbReference type="PIRSF" id="PIRSF005419">
    <property type="entry name" value="FlhA"/>
    <property type="match status" value="1"/>
</dbReference>
<evidence type="ECO:0000256" key="5">
    <source>
        <dbReference type="ARBA" id="ARBA00022989"/>
    </source>
</evidence>
<dbReference type="InterPro" id="IPR042193">
    <property type="entry name" value="FHIPEP_3"/>
</dbReference>
<reference evidence="8 9" key="1">
    <citation type="submission" date="2020-03" db="EMBL/GenBank/DDBJ databases">
        <title>Metabolic flexibility allows generalist bacteria to become dominant in a frequently disturbed ecosystem.</title>
        <authorList>
            <person name="Chen Y.-J."/>
            <person name="Leung P.M."/>
            <person name="Bay S.K."/>
            <person name="Hugenholtz P."/>
            <person name="Kessler A.J."/>
            <person name="Shelley G."/>
            <person name="Waite D.W."/>
            <person name="Cook P.L."/>
            <person name="Greening C."/>
        </authorList>
    </citation>
    <scope>NUCLEOTIDE SEQUENCE [LARGE SCALE GENOMIC DNA]</scope>
    <source>
        <strain evidence="8">SS_bin_28</strain>
    </source>
</reference>
<dbReference type="PANTHER" id="PTHR30161:SF1">
    <property type="entry name" value="FLAGELLAR BIOSYNTHESIS PROTEIN FLHA-RELATED"/>
    <property type="match status" value="1"/>
</dbReference>
<dbReference type="AlphaFoldDB" id="A0A7Y2EDH1"/>
<evidence type="ECO:0000313" key="9">
    <source>
        <dbReference type="Proteomes" id="UP000547674"/>
    </source>
</evidence>
<keyword evidence="4 7" id="KW-0812">Transmembrane</keyword>
<name>A0A7Y2EDH1_UNCEI</name>
<dbReference type="PANTHER" id="PTHR30161">
    <property type="entry name" value="FLAGELLAR EXPORT PROTEIN, MEMBRANE FLHA SUBUNIT-RELATED"/>
    <property type="match status" value="1"/>
</dbReference>
<evidence type="ECO:0000256" key="1">
    <source>
        <dbReference type="ARBA" id="ARBA00004651"/>
    </source>
</evidence>
<feature type="transmembrane region" description="Helical" evidence="7">
    <location>
        <begin position="136"/>
        <end position="155"/>
    </location>
</feature>
<accession>A0A7Y2EDH1</accession>
<keyword evidence="7" id="KW-0813">Transport</keyword>
<dbReference type="PRINTS" id="PR00949">
    <property type="entry name" value="TYPE3IMAPROT"/>
</dbReference>
<evidence type="ECO:0000256" key="3">
    <source>
        <dbReference type="ARBA" id="ARBA00022475"/>
    </source>
</evidence>
<dbReference type="GO" id="GO:0009306">
    <property type="term" value="P:protein secretion"/>
    <property type="evidence" value="ECO:0007669"/>
    <property type="project" value="InterPro"/>
</dbReference>
<comment type="function">
    <text evidence="7">Required for formation of the rod structure of the flagellar apparatus. Together with FliI and FliH, may constitute the export apparatus of flagellin.</text>
</comment>
<evidence type="ECO:0000256" key="6">
    <source>
        <dbReference type="ARBA" id="ARBA00023136"/>
    </source>
</evidence>
<dbReference type="InterPro" id="IPR042196">
    <property type="entry name" value="FHIPEP_4"/>
</dbReference>